<dbReference type="InterPro" id="IPR043502">
    <property type="entry name" value="DNA/RNA_pol_sf"/>
</dbReference>
<reference evidence="2 3" key="1">
    <citation type="submission" date="2024-04" db="EMBL/GenBank/DDBJ databases">
        <title>Genome assembly C_amara_ONT_v2.</title>
        <authorList>
            <person name="Yant L."/>
            <person name="Moore C."/>
            <person name="Slenker M."/>
        </authorList>
    </citation>
    <scope>NUCLEOTIDE SEQUENCE [LARGE SCALE GENOMIC DNA]</scope>
    <source>
        <tissue evidence="2">Leaf</tissue>
    </source>
</reference>
<dbReference type="InterPro" id="IPR026960">
    <property type="entry name" value="RVT-Znf"/>
</dbReference>
<accession>A0ABD1BFZ0</accession>
<proteinExistence type="predicted"/>
<evidence type="ECO:0000259" key="1">
    <source>
        <dbReference type="PROSITE" id="PS50878"/>
    </source>
</evidence>
<keyword evidence="3" id="KW-1185">Reference proteome</keyword>
<dbReference type="Pfam" id="PF00078">
    <property type="entry name" value="RVT_1"/>
    <property type="match status" value="1"/>
</dbReference>
<dbReference type="Proteomes" id="UP001558713">
    <property type="component" value="Unassembled WGS sequence"/>
</dbReference>
<comment type="caution">
    <text evidence="2">The sequence shown here is derived from an EMBL/GenBank/DDBJ whole genome shotgun (WGS) entry which is preliminary data.</text>
</comment>
<sequence length="629" mass="72973">MLKIDLKKAFDSIEWSFILDILKATNFPPKYIQWISQCIRSTRFSIQVNGELCGYFRGKKGLRQGDPLSPYLFVLGMDIFSRLLDARFQDGQIGYHPKATNPNVSHLIFADDVMVFYDGEISSLQAIVKLLDYFSTISGLILNINKTELFLAGSTDAFRNLQSSKFGFPLGELPVRYLGLPLLPHTLSRSDCEPLVMRIRSRLHSWHIKHLSYAGRLQLLSSVIQNIIAYWCAAFILPQKCIKDLEKLCRRFLWSGSGETPKQAKVSWSQVCSPKSEGGLGLKDLKLWNRTYGLKLIWQLFSASGSLWVAWCRRYRLRRKSFWALPQVSQGSSTWKQLLKLRDIAKPFLSCIVGNGEKASFWYDSWTPFGELYSFLSSEEHRIMGLPLDSYVKQARTANGWIFRGARSPNAELLLNHLTTIDLVQGKEDHYLWTNSKGTPKDRFKFTDTWDKIGTRRLDVPWHNQVWFSGSVPKHSFIMWLGCLDKLPTLSRLRNWGIREDDTCPLCEISRETRNHLLLRCPYSYDLWRWCLNKLNYSFMGFSNWLELLTWLRSPTQEDSMHALRLIAAQHVVYSLWRERNTRIFTSSRTPVHGLFSGIDRGIRNTCSARRHLPNFQYSLQLWFRGSSL</sequence>
<gene>
    <name evidence="2" type="ORF">V5N11_034464</name>
</gene>
<evidence type="ECO:0000313" key="3">
    <source>
        <dbReference type="Proteomes" id="UP001558713"/>
    </source>
</evidence>
<dbReference type="PROSITE" id="PS50878">
    <property type="entry name" value="RT_POL"/>
    <property type="match status" value="1"/>
</dbReference>
<organism evidence="2 3">
    <name type="scientific">Cardamine amara subsp. amara</name>
    <dbReference type="NCBI Taxonomy" id="228776"/>
    <lineage>
        <taxon>Eukaryota</taxon>
        <taxon>Viridiplantae</taxon>
        <taxon>Streptophyta</taxon>
        <taxon>Embryophyta</taxon>
        <taxon>Tracheophyta</taxon>
        <taxon>Spermatophyta</taxon>
        <taxon>Magnoliopsida</taxon>
        <taxon>eudicotyledons</taxon>
        <taxon>Gunneridae</taxon>
        <taxon>Pentapetalae</taxon>
        <taxon>rosids</taxon>
        <taxon>malvids</taxon>
        <taxon>Brassicales</taxon>
        <taxon>Brassicaceae</taxon>
        <taxon>Cardamineae</taxon>
        <taxon>Cardamine</taxon>
    </lineage>
</organism>
<dbReference type="EMBL" id="JBANAX010000330">
    <property type="protein sequence ID" value="KAL1213840.1"/>
    <property type="molecule type" value="Genomic_DNA"/>
</dbReference>
<dbReference type="InterPro" id="IPR000477">
    <property type="entry name" value="RT_dom"/>
</dbReference>
<dbReference type="PANTHER" id="PTHR33116:SF76">
    <property type="entry name" value="DUF4283 DOMAIN-CONTAINING PROTEIN"/>
    <property type="match status" value="1"/>
</dbReference>
<dbReference type="SUPFAM" id="SSF56672">
    <property type="entry name" value="DNA/RNA polymerases"/>
    <property type="match status" value="1"/>
</dbReference>
<dbReference type="CDD" id="cd01650">
    <property type="entry name" value="RT_nLTR_like"/>
    <property type="match status" value="1"/>
</dbReference>
<protein>
    <submittedName>
        <fullName evidence="2">Ribonuclease H protein</fullName>
    </submittedName>
</protein>
<name>A0ABD1BFZ0_CARAN</name>
<dbReference type="Pfam" id="PF13966">
    <property type="entry name" value="zf-RVT"/>
    <property type="match status" value="1"/>
</dbReference>
<evidence type="ECO:0000313" key="2">
    <source>
        <dbReference type="EMBL" id="KAL1213840.1"/>
    </source>
</evidence>
<dbReference type="AlphaFoldDB" id="A0ABD1BFZ0"/>
<dbReference type="PANTHER" id="PTHR33116">
    <property type="entry name" value="REVERSE TRANSCRIPTASE ZINC-BINDING DOMAIN-CONTAINING PROTEIN-RELATED-RELATED"/>
    <property type="match status" value="1"/>
</dbReference>
<feature type="domain" description="Reverse transcriptase" evidence="1">
    <location>
        <begin position="1"/>
        <end position="182"/>
    </location>
</feature>